<feature type="transmembrane region" description="Helical" evidence="9">
    <location>
        <begin position="190"/>
        <end position="214"/>
    </location>
</feature>
<dbReference type="EMBL" id="KT363734">
    <property type="protein sequence ID" value="ALI86929.1"/>
    <property type="molecule type" value="Genomic_DNA"/>
</dbReference>
<gene>
    <name evidence="11" type="primary">cox3</name>
</gene>
<dbReference type="InterPro" id="IPR033945">
    <property type="entry name" value="Cyt_c_oxase_su3_dom"/>
</dbReference>
<dbReference type="InterPro" id="IPR013833">
    <property type="entry name" value="Cyt_c_oxidase_su3_a-hlx"/>
</dbReference>
<name>A0A0P0C6P2_9PLAT</name>
<dbReference type="CTD" id="4514"/>
<sequence length="259" mass="29421">MHLVNVSPWPCIIVVAALNTAGGAVISWHFNCSINTKIGLTLLTFILFIWWFDMFKENTGGFHNAIVSFGFRFGMALFISSEVLFFSAFFWAYFHNCWHPNEDVGGDWTSEEYGKVVLDPFGLPLLNTLILLFSGITVTAAHHTLLQNQTFVSDCFLILTIILGVYFLFLQSQEYVSSGFSGNSSAYGTLFFFLTGFHGLHVTVGAILLSMVLFRQGSGNLTEGKHVFFESAAWYWHFVDVVWIFLYFFIYWYGFDLPS</sequence>
<keyword evidence="6 9" id="KW-1133">Transmembrane helix</keyword>
<evidence type="ECO:0000256" key="2">
    <source>
        <dbReference type="ARBA" id="ARBA00010581"/>
    </source>
</evidence>
<evidence type="ECO:0000256" key="4">
    <source>
        <dbReference type="ARBA" id="ARBA00022692"/>
    </source>
</evidence>
<evidence type="ECO:0000256" key="8">
    <source>
        <dbReference type="RuleBase" id="RU003375"/>
    </source>
</evidence>
<feature type="transmembrane region" description="Helical" evidence="9">
    <location>
        <begin position="234"/>
        <end position="254"/>
    </location>
</feature>
<evidence type="ECO:0000313" key="11">
    <source>
        <dbReference type="EMBL" id="ALI86929.1"/>
    </source>
</evidence>
<comment type="subcellular location">
    <subcellularLocation>
        <location evidence="1">Membrane</location>
        <topology evidence="1">Multi-pass membrane protein</topology>
    </subcellularLocation>
</comment>
<keyword evidence="5" id="KW-1278">Translocase</keyword>
<reference evidence="11" key="2">
    <citation type="submission" date="2015-08" db="EMBL/GenBank/DDBJ databases">
        <authorList>
            <person name="Babu N.S."/>
            <person name="Beckwith C.J."/>
            <person name="Beseler K.G."/>
            <person name="Brison A."/>
            <person name="Carone J.V."/>
            <person name="Caskin T.P."/>
            <person name="Diamond M."/>
            <person name="Durham M.E."/>
            <person name="Foxe J.M."/>
            <person name="Go M."/>
            <person name="Henderson B.A."/>
            <person name="Jones I.B."/>
            <person name="McGettigan J.A."/>
            <person name="Micheletti S.J."/>
            <person name="Nasrallah M.E."/>
            <person name="Ortiz D."/>
            <person name="Piller C.R."/>
            <person name="Privatt S.R."/>
            <person name="Schneider S.L."/>
            <person name="Sharp S."/>
            <person name="Smith T.C."/>
            <person name="Stanton J.D."/>
            <person name="Ullery H.E."/>
            <person name="Wilson R.J."/>
            <person name="Serrano M.G."/>
            <person name="Buck G."/>
            <person name="Lee V."/>
            <person name="Wang Y."/>
            <person name="Carvalho R."/>
            <person name="Voegtly L."/>
            <person name="Shi R."/>
            <person name="Duckworth R."/>
            <person name="Johnson A."/>
            <person name="Loviza R."/>
            <person name="Walstead R."/>
            <person name="Shah Z."/>
            <person name="Kiflezghi M."/>
            <person name="Wade K."/>
            <person name="Ball S.L."/>
            <person name="Bradley K.W."/>
            <person name="Asai D.J."/>
            <person name="Bowman C.A."/>
            <person name="Russell D.A."/>
            <person name="Pope W.H."/>
            <person name="Jacobs-Sera D."/>
            <person name="Hendrix R.W."/>
            <person name="Hatfull G.F."/>
        </authorList>
    </citation>
    <scope>NUCLEOTIDE SEQUENCE</scope>
</reference>
<dbReference type="PANTHER" id="PTHR11403:SF7">
    <property type="entry name" value="CYTOCHROME C OXIDASE SUBUNIT 3"/>
    <property type="match status" value="1"/>
</dbReference>
<dbReference type="Pfam" id="PF00510">
    <property type="entry name" value="COX3"/>
    <property type="match status" value="1"/>
</dbReference>
<comment type="similarity">
    <text evidence="2 8">Belongs to the cytochrome c oxidase subunit 3 family.</text>
</comment>
<feature type="transmembrane region" description="Helical" evidence="9">
    <location>
        <begin position="7"/>
        <end position="28"/>
    </location>
</feature>
<evidence type="ECO:0000256" key="6">
    <source>
        <dbReference type="ARBA" id="ARBA00022989"/>
    </source>
</evidence>
<dbReference type="SUPFAM" id="SSF81452">
    <property type="entry name" value="Cytochrome c oxidase subunit III-like"/>
    <property type="match status" value="1"/>
</dbReference>
<feature type="transmembrane region" description="Helical" evidence="9">
    <location>
        <begin position="73"/>
        <end position="94"/>
    </location>
</feature>
<feature type="transmembrane region" description="Helical" evidence="9">
    <location>
        <begin position="121"/>
        <end position="139"/>
    </location>
</feature>
<geneLocation type="mitochondrion" evidence="11"/>
<dbReference type="GO" id="GO:0004129">
    <property type="term" value="F:cytochrome-c oxidase activity"/>
    <property type="evidence" value="ECO:0007669"/>
    <property type="project" value="InterPro"/>
</dbReference>
<evidence type="ECO:0000256" key="1">
    <source>
        <dbReference type="ARBA" id="ARBA00004141"/>
    </source>
</evidence>
<dbReference type="AlphaFoldDB" id="A0A0P0C6P2"/>
<dbReference type="Gene3D" id="1.20.120.80">
    <property type="entry name" value="Cytochrome c oxidase, subunit III, four-helix bundle"/>
    <property type="match status" value="1"/>
</dbReference>
<evidence type="ECO:0000259" key="10">
    <source>
        <dbReference type="PROSITE" id="PS50253"/>
    </source>
</evidence>
<evidence type="ECO:0000256" key="9">
    <source>
        <dbReference type="SAM" id="Phobius"/>
    </source>
</evidence>
<evidence type="ECO:0000256" key="7">
    <source>
        <dbReference type="ARBA" id="ARBA00023136"/>
    </source>
</evidence>
<dbReference type="GeneID" id="26120595"/>
<dbReference type="CDD" id="cd01665">
    <property type="entry name" value="Cyt_c_Oxidase_III"/>
    <property type="match status" value="1"/>
</dbReference>
<keyword evidence="8 11" id="KW-0496">Mitochondrion</keyword>
<dbReference type="InterPro" id="IPR000298">
    <property type="entry name" value="Cyt_c_oxidase-like_su3"/>
</dbReference>
<dbReference type="GO" id="GO:0016020">
    <property type="term" value="C:membrane"/>
    <property type="evidence" value="ECO:0007669"/>
    <property type="project" value="UniProtKB-SubCell"/>
</dbReference>
<dbReference type="GO" id="GO:0019646">
    <property type="term" value="P:aerobic electron transport chain"/>
    <property type="evidence" value="ECO:0007669"/>
    <property type="project" value="InterPro"/>
</dbReference>
<dbReference type="InterPro" id="IPR024791">
    <property type="entry name" value="Cyt_c/ubiquinol_Oxase_su3"/>
</dbReference>
<evidence type="ECO:0000256" key="5">
    <source>
        <dbReference type="ARBA" id="ARBA00022967"/>
    </source>
</evidence>
<dbReference type="PANTHER" id="PTHR11403">
    <property type="entry name" value="CYTOCHROME C OXIDASE SUBUNIT III"/>
    <property type="match status" value="1"/>
</dbReference>
<accession>A0A0P0C6P2</accession>
<reference evidence="11" key="1">
    <citation type="journal article" date="2015" name="Gene">
        <title>Characterization of the complete mitochondrial genomes from Polycladida (Platyhelminthes) using next-generation sequencing.</title>
        <authorList>
            <person name="Teresa Aguado M."/>
            <person name="Grande C."/>
            <person name="Gerth M."/>
            <person name="Bleidorn C."/>
            <person name="Norena C."/>
        </authorList>
    </citation>
    <scope>NUCLEOTIDE SEQUENCE</scope>
</reference>
<dbReference type="RefSeq" id="YP_009176364.1">
    <property type="nucleotide sequence ID" value="NC_028199.1"/>
</dbReference>
<dbReference type="Gene3D" id="1.10.287.70">
    <property type="match status" value="1"/>
</dbReference>
<comment type="function">
    <text evidence="8">Component of the cytochrome c oxidase, the last enzyme in the mitochondrial electron transport chain which drives oxidative phosphorylation. The respiratory chain contains 3 multisubunit complexes succinate dehydrogenase (complex II, CII), ubiquinol-cytochrome c oxidoreductase (cytochrome b-c1 complex, complex III, CIII) and cytochrome c oxidase (complex IV, CIV), that cooperate to transfer electrons derived from NADH and succinate to molecular oxygen, creating an electrochemical gradient over the inner membrane that drives transmembrane transport and the ATP synthase. Cytochrome c oxidase is the component of the respiratory chain that catalyzes the reduction of oxygen to water. Electrons originating from reduced cytochrome c in the intermembrane space (IMS) are transferred via the dinuclear copper A center (CU(A)) of subunit 2 and heme A of subunit 1 to the active site in subunit 1, a binuclear center (BNC) formed by heme A3 and copper B (CU(B)). The BNC reduces molecular oxygen to 2 water molecules using 4 electrons from cytochrome c in the IMS and 4 protons from the mitochondrial matrix.</text>
</comment>
<proteinExistence type="inferred from homology"/>
<dbReference type="PROSITE" id="PS50253">
    <property type="entry name" value="COX3"/>
    <property type="match status" value="1"/>
</dbReference>
<keyword evidence="7 9" id="KW-0472">Membrane</keyword>
<evidence type="ECO:0000256" key="3">
    <source>
        <dbReference type="ARBA" id="ARBA00015944"/>
    </source>
</evidence>
<feature type="transmembrane region" description="Helical" evidence="9">
    <location>
        <begin position="34"/>
        <end position="52"/>
    </location>
</feature>
<keyword evidence="4 8" id="KW-0812">Transmembrane</keyword>
<dbReference type="InterPro" id="IPR035973">
    <property type="entry name" value="Cyt_c_oxidase_su3-like_sf"/>
</dbReference>
<organism evidence="11">
    <name type="scientific">Enchiridium sp. MTA_2015</name>
    <dbReference type="NCBI Taxonomy" id="1712692"/>
    <lineage>
        <taxon>Eukaryota</taxon>
        <taxon>Metazoa</taxon>
        <taxon>Spiralia</taxon>
        <taxon>Lophotrochozoa</taxon>
        <taxon>Platyhelminthes</taxon>
        <taxon>Rhabditophora</taxon>
        <taxon>Polycladida</taxon>
        <taxon>Cotylea</taxon>
        <taxon>Prosthiostomidae</taxon>
        <taxon>Enchiridium</taxon>
    </lineage>
</organism>
<protein>
    <recommendedName>
        <fullName evidence="3 8">Cytochrome c oxidase subunit 3</fullName>
    </recommendedName>
</protein>
<feature type="domain" description="Heme-copper oxidase subunit III family profile" evidence="10">
    <location>
        <begin position="1"/>
        <end position="255"/>
    </location>
</feature>
<feature type="transmembrane region" description="Helical" evidence="9">
    <location>
        <begin position="151"/>
        <end position="170"/>
    </location>
</feature>